<reference evidence="1 2" key="1">
    <citation type="journal article" date="2009" name="Stand. Genomic Sci.">
        <title>Complete genome sequence of Pirellula staleyi type strain (ATCC 27377).</title>
        <authorList>
            <person name="Clum A."/>
            <person name="Tindall B.J."/>
            <person name="Sikorski J."/>
            <person name="Ivanova N."/>
            <person name="Mavrommatis K."/>
            <person name="Lucas S."/>
            <person name="Glavina del Rio T."/>
            <person name="Nolan M."/>
            <person name="Chen F."/>
            <person name="Tice H."/>
            <person name="Pitluck S."/>
            <person name="Cheng J.F."/>
            <person name="Chertkov O."/>
            <person name="Brettin T."/>
            <person name="Han C."/>
            <person name="Detter J.C."/>
            <person name="Kuske C."/>
            <person name="Bruce D."/>
            <person name="Goodwin L."/>
            <person name="Ovchinikova G."/>
            <person name="Pati A."/>
            <person name="Mikhailova N."/>
            <person name="Chen A."/>
            <person name="Palaniappan K."/>
            <person name="Land M."/>
            <person name="Hauser L."/>
            <person name="Chang Y.J."/>
            <person name="Jeffries C.D."/>
            <person name="Chain P."/>
            <person name="Rohde M."/>
            <person name="Goker M."/>
            <person name="Bristow J."/>
            <person name="Eisen J.A."/>
            <person name="Markowitz V."/>
            <person name="Hugenholtz P."/>
            <person name="Kyrpides N.C."/>
            <person name="Klenk H.P."/>
            <person name="Lapidus A."/>
        </authorList>
    </citation>
    <scope>NUCLEOTIDE SEQUENCE [LARGE SCALE GENOMIC DNA]</scope>
    <source>
        <strain evidence="2">ATCC 27377 / DSM 6068 / ICPB 4128</strain>
    </source>
</reference>
<dbReference type="STRING" id="530564.Psta_1176"/>
<evidence type="ECO:0000313" key="1">
    <source>
        <dbReference type="EMBL" id="ADB15855.1"/>
    </source>
</evidence>
<gene>
    <name evidence="1" type="ordered locus">Psta_1176</name>
</gene>
<keyword evidence="2" id="KW-1185">Reference proteome</keyword>
<organism evidence="1 2">
    <name type="scientific">Pirellula staleyi (strain ATCC 27377 / DSM 6068 / ICPB 4128)</name>
    <name type="common">Pirella staleyi</name>
    <dbReference type="NCBI Taxonomy" id="530564"/>
    <lineage>
        <taxon>Bacteria</taxon>
        <taxon>Pseudomonadati</taxon>
        <taxon>Planctomycetota</taxon>
        <taxon>Planctomycetia</taxon>
        <taxon>Pirellulales</taxon>
        <taxon>Pirellulaceae</taxon>
        <taxon>Pirellula</taxon>
    </lineage>
</organism>
<sequence>MKNLRPRLQACPLNDPFQLSSEILPWSPIAWDDELGSPPLQPDASKLKKCVGLCRPLRLRQYFGEQELETAER</sequence>
<accession>D2R928</accession>
<name>D2R928_PIRSD</name>
<dbReference type="KEGG" id="psl:Psta_1176"/>
<proteinExistence type="predicted"/>
<dbReference type="EMBL" id="CP001848">
    <property type="protein sequence ID" value="ADB15855.1"/>
    <property type="molecule type" value="Genomic_DNA"/>
</dbReference>
<evidence type="ECO:0000313" key="2">
    <source>
        <dbReference type="Proteomes" id="UP000001887"/>
    </source>
</evidence>
<protein>
    <submittedName>
        <fullName evidence="1">Uncharacterized protein</fullName>
    </submittedName>
</protein>
<dbReference type="Proteomes" id="UP000001887">
    <property type="component" value="Chromosome"/>
</dbReference>
<dbReference type="AlphaFoldDB" id="D2R928"/>
<dbReference type="HOGENOM" id="CLU_2701599_0_0_0"/>